<organism evidence="2 3">
    <name type="scientific">Meganyctiphanes norvegica</name>
    <name type="common">Northern krill</name>
    <name type="synonym">Thysanopoda norvegica</name>
    <dbReference type="NCBI Taxonomy" id="48144"/>
    <lineage>
        <taxon>Eukaryota</taxon>
        <taxon>Metazoa</taxon>
        <taxon>Ecdysozoa</taxon>
        <taxon>Arthropoda</taxon>
        <taxon>Crustacea</taxon>
        <taxon>Multicrustacea</taxon>
        <taxon>Malacostraca</taxon>
        <taxon>Eumalacostraca</taxon>
        <taxon>Eucarida</taxon>
        <taxon>Euphausiacea</taxon>
        <taxon>Euphausiidae</taxon>
        <taxon>Meganyctiphanes</taxon>
    </lineage>
</organism>
<dbReference type="Gene3D" id="3.40.50.1460">
    <property type="match status" value="1"/>
</dbReference>
<dbReference type="Proteomes" id="UP001497623">
    <property type="component" value="Unassembled WGS sequence"/>
</dbReference>
<dbReference type="EMBL" id="CAXKWB010068590">
    <property type="protein sequence ID" value="CAL4192164.1"/>
    <property type="molecule type" value="Genomic_DNA"/>
</dbReference>
<dbReference type="InterPro" id="IPR029030">
    <property type="entry name" value="Caspase-like_dom_sf"/>
</dbReference>
<protein>
    <recommendedName>
        <fullName evidence="1">Caspase family p20 domain-containing protein</fullName>
    </recommendedName>
</protein>
<reference evidence="2 3" key="1">
    <citation type="submission" date="2024-05" db="EMBL/GenBank/DDBJ databases">
        <authorList>
            <person name="Wallberg A."/>
        </authorList>
    </citation>
    <scope>NUCLEOTIDE SEQUENCE [LARGE SCALE GENOMIC DNA]</scope>
</reference>
<feature type="non-terminal residue" evidence="2">
    <location>
        <position position="326"/>
    </location>
</feature>
<evidence type="ECO:0000313" key="3">
    <source>
        <dbReference type="Proteomes" id="UP001497623"/>
    </source>
</evidence>
<keyword evidence="3" id="KW-1185">Reference proteome</keyword>
<accession>A0AAV2SET2</accession>
<dbReference type="InterPro" id="IPR001309">
    <property type="entry name" value="Pept_C14_p20"/>
</dbReference>
<dbReference type="Pfam" id="PF00656">
    <property type="entry name" value="Peptidase_C14"/>
    <property type="match status" value="1"/>
</dbReference>
<evidence type="ECO:0000313" key="2">
    <source>
        <dbReference type="EMBL" id="CAL4192164.1"/>
    </source>
</evidence>
<sequence length="326" mass="37672">MTISVEILPGVGLCMHDMEPSAGELYKHESTPRGLVLIANYQMFDDDIKFPYRDGSDTDVKNFESLFRQIGYEVLKPHVNMTEEDIRILIDRYACGRRLLMIHCVQMFVVADEWDDSGKNRKNIEILQKFIIIELQKCFFPALKGVLRLTLRVCKTPTVFMSAVQGKVRPSTRIESKQKTLSHIVQKIVLNDLCNYLVRGGGAFRGYVCDTLLIAKTFNVVEKEAKTLNLKKMVLYILLWPANREFSVDLKKEKKCCRWQYLIAQREFLCLSELFFEVFHGLKPSFVGSFKIKDVEGENQGKKQENICRGYDFNGLSENFYVEGEN</sequence>
<dbReference type="PROSITE" id="PS50208">
    <property type="entry name" value="CASPASE_P20"/>
    <property type="match status" value="1"/>
</dbReference>
<feature type="domain" description="Caspase family p20" evidence="1">
    <location>
        <begin position="32"/>
        <end position="74"/>
    </location>
</feature>
<dbReference type="InterPro" id="IPR011600">
    <property type="entry name" value="Pept_C14_caspase"/>
</dbReference>
<comment type="caution">
    <text evidence="2">The sequence shown here is derived from an EMBL/GenBank/DDBJ whole genome shotgun (WGS) entry which is preliminary data.</text>
</comment>
<dbReference type="GO" id="GO:0006508">
    <property type="term" value="P:proteolysis"/>
    <property type="evidence" value="ECO:0007669"/>
    <property type="project" value="InterPro"/>
</dbReference>
<proteinExistence type="predicted"/>
<gene>
    <name evidence="2" type="ORF">MNOR_LOCUS36710</name>
</gene>
<evidence type="ECO:0000259" key="1">
    <source>
        <dbReference type="PROSITE" id="PS50208"/>
    </source>
</evidence>
<name>A0AAV2SET2_MEGNR</name>
<dbReference type="GO" id="GO:0004197">
    <property type="term" value="F:cysteine-type endopeptidase activity"/>
    <property type="evidence" value="ECO:0007669"/>
    <property type="project" value="InterPro"/>
</dbReference>
<dbReference type="SUPFAM" id="SSF52129">
    <property type="entry name" value="Caspase-like"/>
    <property type="match status" value="1"/>
</dbReference>
<dbReference type="AlphaFoldDB" id="A0AAV2SET2"/>